<dbReference type="InterPro" id="IPR007232">
    <property type="entry name" value="Rad52_Rad59_Rad22"/>
</dbReference>
<dbReference type="SUPFAM" id="SSF54768">
    <property type="entry name" value="dsRNA-binding domain-like"/>
    <property type="match status" value="5"/>
</dbReference>
<evidence type="ECO:0000256" key="4">
    <source>
        <dbReference type="ARBA" id="ARBA00023204"/>
    </source>
</evidence>
<dbReference type="Proteomes" id="UP000504618">
    <property type="component" value="Unplaced"/>
</dbReference>
<keyword evidence="4" id="KW-0234">DNA repair</keyword>
<dbReference type="PANTHER" id="PTHR12132:SF1">
    <property type="entry name" value="DNA REPAIR PROTEIN RAD52 HOMOLOG"/>
    <property type="match status" value="1"/>
</dbReference>
<dbReference type="GO" id="GO:0006312">
    <property type="term" value="P:mitotic recombination"/>
    <property type="evidence" value="ECO:0007669"/>
    <property type="project" value="TreeGrafter"/>
</dbReference>
<sequence>MAKNAHKLEKAIPCCSVVEPLEPRDLISLSAERRNLISAANKVFGEGKWSHTVVKQTLHFDHVHSTVGIDGERRSKYRFRCVSYVKVQLENGDCYEDDGSYIAEESTKNLSTQKVRIGSVENALKKILLSFGDKIERELEQLQRQISFEQESTDLATNFVDLISAANKVFGEGKWNHTVVSQTLNFDACFDVDIRIGAPNVYRAGCVSFVKIQLENGNFHEDVGYYNAEEFTKGLSIQNARIGSAVNALKRVLLSFGDKVERELQQLRRQISSEQESTNLATNFPDLISAVNKVFGEGKWNHTVVSQTLDFKDKYYGTLNAPYVYRTGCVSFVKVQLENGNFHEDIGYYNAEEFTQGLSIHSARIGSAVNALKRVLLSFGDKVERERKLRRQIGSEQVNTFGTAEPTDLATNFPDLISAANKVFGEGKWNHTVVSQTLEFDYTEINCRAINASHVYRTGCVSFVKVQLENENFHEDVGYFNAEEAIRGLSIHRARIGSAVNGLKRVLLSFGEKIEIELQQLQRQVILKQVSDIIRDVTQWLVNTVATTEPMDLIAELPDLISVANKVFGEGNWRHTVVKQTLDFNYEVFNDEGFDIFHDEISARNKYVAGCVSYVKVQFKNENFHVDVGYCSTKEPTRGLAKLNAKIGSAINALKRVLMSFGEQFERELQHLQRQISPEQTDDVQRDVA</sequence>
<dbReference type="GO" id="GO:0045002">
    <property type="term" value="P:double-strand break repair via single-strand annealing"/>
    <property type="evidence" value="ECO:0007669"/>
    <property type="project" value="TreeGrafter"/>
</dbReference>
<keyword evidence="3" id="KW-0233">DNA recombination</keyword>
<evidence type="ECO:0000256" key="1">
    <source>
        <dbReference type="ARBA" id="ARBA00006638"/>
    </source>
</evidence>
<evidence type="ECO:0000313" key="8">
    <source>
        <dbReference type="RefSeq" id="XP_024893933.1"/>
    </source>
</evidence>
<dbReference type="InterPro" id="IPR042525">
    <property type="entry name" value="Rad52_Rad59_Rad22_sf"/>
</dbReference>
<dbReference type="InterPro" id="IPR041247">
    <property type="entry name" value="Rad52_fam"/>
</dbReference>
<evidence type="ECO:0000313" key="6">
    <source>
        <dbReference type="RefSeq" id="XP_024893931.1"/>
    </source>
</evidence>
<evidence type="ECO:0000256" key="2">
    <source>
        <dbReference type="ARBA" id="ARBA00022763"/>
    </source>
</evidence>
<dbReference type="OrthoDB" id="206565at2759"/>
<organism evidence="5 6">
    <name type="scientific">Temnothorax curvispinosus</name>
    <dbReference type="NCBI Taxonomy" id="300111"/>
    <lineage>
        <taxon>Eukaryota</taxon>
        <taxon>Metazoa</taxon>
        <taxon>Ecdysozoa</taxon>
        <taxon>Arthropoda</taxon>
        <taxon>Hexapoda</taxon>
        <taxon>Insecta</taxon>
        <taxon>Pterygota</taxon>
        <taxon>Neoptera</taxon>
        <taxon>Endopterygota</taxon>
        <taxon>Hymenoptera</taxon>
        <taxon>Apocrita</taxon>
        <taxon>Aculeata</taxon>
        <taxon>Formicoidea</taxon>
        <taxon>Formicidae</taxon>
        <taxon>Myrmicinae</taxon>
        <taxon>Temnothorax</taxon>
    </lineage>
</organism>
<dbReference type="GO" id="GO:0005634">
    <property type="term" value="C:nucleus"/>
    <property type="evidence" value="ECO:0007669"/>
    <property type="project" value="TreeGrafter"/>
</dbReference>
<evidence type="ECO:0000313" key="7">
    <source>
        <dbReference type="RefSeq" id="XP_024893932.1"/>
    </source>
</evidence>
<dbReference type="GO" id="GO:0000724">
    <property type="term" value="P:double-strand break repair via homologous recombination"/>
    <property type="evidence" value="ECO:0007669"/>
    <property type="project" value="TreeGrafter"/>
</dbReference>
<dbReference type="RefSeq" id="XP_024893933.1">
    <property type="nucleotide sequence ID" value="XM_025038165.1"/>
</dbReference>
<dbReference type="RefSeq" id="XP_024893931.1">
    <property type="nucleotide sequence ID" value="XM_025038163.1"/>
</dbReference>
<dbReference type="PANTHER" id="PTHR12132">
    <property type="entry name" value="DNA REPAIR AND RECOMBINATION PROTEIN RAD52, RAD59"/>
    <property type="match status" value="1"/>
</dbReference>
<comment type="similarity">
    <text evidence="1">Belongs to the RAD52 family.</text>
</comment>
<evidence type="ECO:0000313" key="9">
    <source>
        <dbReference type="RefSeq" id="XP_024893935.1"/>
    </source>
</evidence>
<dbReference type="Gene3D" id="3.30.390.80">
    <property type="entry name" value="DNA repair protein Rad52/59/22"/>
    <property type="match status" value="5"/>
</dbReference>
<accession>A0A6J1RMW9</accession>
<gene>
    <name evidence="6 7 8 9" type="primary">LOC112468813</name>
</gene>
<keyword evidence="5" id="KW-1185">Reference proteome</keyword>
<dbReference type="RefSeq" id="XP_024893932.1">
    <property type="nucleotide sequence ID" value="XM_025038164.1"/>
</dbReference>
<dbReference type="AlphaFoldDB" id="A0A6J1RMW9"/>
<reference evidence="6 7" key="1">
    <citation type="submission" date="2025-04" db="UniProtKB">
        <authorList>
            <consortium name="RefSeq"/>
        </authorList>
    </citation>
    <scope>IDENTIFICATION</scope>
    <source>
        <tissue evidence="6 7">Whole body</tissue>
    </source>
</reference>
<name>A0A6J1RMW9_9HYME</name>
<evidence type="ECO:0000313" key="5">
    <source>
        <dbReference type="Proteomes" id="UP000504618"/>
    </source>
</evidence>
<evidence type="ECO:0000256" key="3">
    <source>
        <dbReference type="ARBA" id="ARBA00023172"/>
    </source>
</evidence>
<protein>
    <submittedName>
        <fullName evidence="6 7">Uncharacterized protein LOC112468813 isoform X1</fullName>
    </submittedName>
</protein>
<dbReference type="Pfam" id="PF04098">
    <property type="entry name" value="Rad52_Rad22"/>
    <property type="match status" value="5"/>
</dbReference>
<keyword evidence="2" id="KW-0227">DNA damage</keyword>
<dbReference type="RefSeq" id="XP_024893935.1">
    <property type="nucleotide sequence ID" value="XM_025038167.1"/>
</dbReference>
<proteinExistence type="inferred from homology"/>
<dbReference type="GeneID" id="112468813"/>